<accession>A0A1B1SCW1</accession>
<dbReference type="InterPro" id="IPR050807">
    <property type="entry name" value="TransReg_Diox_bact_type"/>
</dbReference>
<keyword evidence="1" id="KW-0238">DNA-binding</keyword>
<name>A0A1B1SCW1_9BACT</name>
<keyword evidence="4" id="KW-1185">Reference proteome</keyword>
<sequence>MNHIQEVAARLRGLRDALELTAEEMAHQCDVSPEVLAAYESGESDVPVSFLHRLASAYGVELTALLFGEEPTMNSYFVTRAGKGVKVERTAAYSYQDLASGFQRRIMAPFLVTIEPTDSPLTLNVHSGQEFNYVLEGEIELSVGGHVTRMRPGDSIMFDSLRPHGLRAIGSTARIIAIIS</sequence>
<dbReference type="PROSITE" id="PS50943">
    <property type="entry name" value="HTH_CROC1"/>
    <property type="match status" value="1"/>
</dbReference>
<organism evidence="3 4">
    <name type="scientific">Muribaculum intestinale</name>
    <dbReference type="NCBI Taxonomy" id="1796646"/>
    <lineage>
        <taxon>Bacteria</taxon>
        <taxon>Pseudomonadati</taxon>
        <taxon>Bacteroidota</taxon>
        <taxon>Bacteroidia</taxon>
        <taxon>Bacteroidales</taxon>
        <taxon>Muribaculaceae</taxon>
        <taxon>Muribaculum</taxon>
    </lineage>
</organism>
<dbReference type="InterPro" id="IPR014710">
    <property type="entry name" value="RmlC-like_jellyroll"/>
</dbReference>
<dbReference type="CDD" id="cd02209">
    <property type="entry name" value="cupin_XRE_C"/>
    <property type="match status" value="1"/>
</dbReference>
<dbReference type="KEGG" id="pary:A4V02_13600"/>
<proteinExistence type="predicted"/>
<dbReference type="GO" id="GO:0003677">
    <property type="term" value="F:DNA binding"/>
    <property type="evidence" value="ECO:0007669"/>
    <property type="project" value="UniProtKB-KW"/>
</dbReference>
<dbReference type="InterPro" id="IPR001387">
    <property type="entry name" value="Cro/C1-type_HTH"/>
</dbReference>
<gene>
    <name evidence="3" type="ORF">A4V02_13600</name>
</gene>
<dbReference type="Gene3D" id="2.60.120.10">
    <property type="entry name" value="Jelly Rolls"/>
    <property type="match status" value="1"/>
</dbReference>
<dbReference type="SUPFAM" id="SSF51182">
    <property type="entry name" value="RmlC-like cupins"/>
    <property type="match status" value="1"/>
</dbReference>
<accession>A0A1Z2XFN9</accession>
<dbReference type="PANTHER" id="PTHR46797">
    <property type="entry name" value="HTH-TYPE TRANSCRIPTIONAL REGULATOR"/>
    <property type="match status" value="1"/>
</dbReference>
<dbReference type="RefSeq" id="WP_068961925.1">
    <property type="nucleotide sequence ID" value="NZ_CAJTAP010000030.1"/>
</dbReference>
<evidence type="ECO:0000313" key="4">
    <source>
        <dbReference type="Proteomes" id="UP000186351"/>
    </source>
</evidence>
<dbReference type="STRING" id="1796646.A4V02_13600"/>
<protein>
    <submittedName>
        <fullName evidence="3">Transcriptional regulator</fullName>
    </submittedName>
</protein>
<dbReference type="InterPro" id="IPR013096">
    <property type="entry name" value="Cupin_2"/>
</dbReference>
<dbReference type="OrthoDB" id="9805356at2"/>
<dbReference type="Pfam" id="PF13560">
    <property type="entry name" value="HTH_31"/>
    <property type="match status" value="1"/>
</dbReference>
<dbReference type="GO" id="GO:0003700">
    <property type="term" value="F:DNA-binding transcription factor activity"/>
    <property type="evidence" value="ECO:0007669"/>
    <property type="project" value="TreeGrafter"/>
</dbReference>
<dbReference type="CDD" id="cd00093">
    <property type="entry name" value="HTH_XRE"/>
    <property type="match status" value="1"/>
</dbReference>
<reference evidence="4" key="1">
    <citation type="submission" date="2016-04" db="EMBL/GenBank/DDBJ databases">
        <title>Complete Genome Sequences of Twelve Strains of a Stable Defined Moderately Diverse Mouse Microbiota 2 (sDMDMm2).</title>
        <authorList>
            <person name="Uchimura Y."/>
            <person name="Wyss M."/>
            <person name="Brugiroux S."/>
            <person name="Limenitakis J.P."/>
            <person name="Stecher B."/>
            <person name="McCoy K.D."/>
            <person name="Macpherson A.J."/>
        </authorList>
    </citation>
    <scope>NUCLEOTIDE SEQUENCE [LARGE SCALE GENOMIC DNA]</scope>
    <source>
        <strain evidence="4">YL27</strain>
    </source>
</reference>
<dbReference type="Gene3D" id="1.10.260.40">
    <property type="entry name" value="lambda repressor-like DNA-binding domains"/>
    <property type="match status" value="1"/>
</dbReference>
<dbReference type="EMBL" id="CP015402">
    <property type="protein sequence ID" value="ANU64653.1"/>
    <property type="molecule type" value="Genomic_DNA"/>
</dbReference>
<evidence type="ECO:0000256" key="1">
    <source>
        <dbReference type="ARBA" id="ARBA00023125"/>
    </source>
</evidence>
<dbReference type="SMART" id="SM00530">
    <property type="entry name" value="HTH_XRE"/>
    <property type="match status" value="1"/>
</dbReference>
<dbReference type="GeneID" id="65537910"/>
<dbReference type="InterPro" id="IPR010982">
    <property type="entry name" value="Lambda_DNA-bd_dom_sf"/>
</dbReference>
<dbReference type="PANTHER" id="PTHR46797:SF19">
    <property type="entry name" value="BLL2473 PROTEIN"/>
    <property type="match status" value="1"/>
</dbReference>
<evidence type="ECO:0000313" key="3">
    <source>
        <dbReference type="EMBL" id="ANU64653.1"/>
    </source>
</evidence>
<dbReference type="InterPro" id="IPR011051">
    <property type="entry name" value="RmlC_Cupin_sf"/>
</dbReference>
<dbReference type="Pfam" id="PF07883">
    <property type="entry name" value="Cupin_2"/>
    <property type="match status" value="1"/>
</dbReference>
<feature type="domain" description="HTH cro/C1-type" evidence="2">
    <location>
        <begin position="11"/>
        <end position="65"/>
    </location>
</feature>
<dbReference type="Proteomes" id="UP000186351">
    <property type="component" value="Chromosome"/>
</dbReference>
<evidence type="ECO:0000259" key="2">
    <source>
        <dbReference type="PROSITE" id="PS50943"/>
    </source>
</evidence>
<dbReference type="SUPFAM" id="SSF47413">
    <property type="entry name" value="lambda repressor-like DNA-binding domains"/>
    <property type="match status" value="1"/>
</dbReference>
<dbReference type="GO" id="GO:0005829">
    <property type="term" value="C:cytosol"/>
    <property type="evidence" value="ECO:0007669"/>
    <property type="project" value="TreeGrafter"/>
</dbReference>
<dbReference type="AlphaFoldDB" id="A0A1B1SCW1"/>